<keyword evidence="5 6" id="KW-0472">Membrane</keyword>
<dbReference type="GeneID" id="65099970"/>
<dbReference type="InterPro" id="IPR007764">
    <property type="entry name" value="Herpes_UL43"/>
</dbReference>
<dbReference type="KEGG" id="vg:65099970"/>
<feature type="transmembrane region" description="Helical" evidence="6">
    <location>
        <begin position="135"/>
        <end position="155"/>
    </location>
</feature>
<evidence type="ECO:0000256" key="6">
    <source>
        <dbReference type="SAM" id="Phobius"/>
    </source>
</evidence>
<evidence type="ECO:0000313" key="8">
    <source>
        <dbReference type="Proteomes" id="UP000297205"/>
    </source>
</evidence>
<evidence type="ECO:0000256" key="5">
    <source>
        <dbReference type="ARBA" id="ARBA00023136"/>
    </source>
</evidence>
<evidence type="ECO:0000256" key="3">
    <source>
        <dbReference type="ARBA" id="ARBA00022692"/>
    </source>
</evidence>
<protein>
    <submittedName>
        <fullName evidence="7">Envelope protein UL43</fullName>
    </submittedName>
</protein>
<dbReference type="GO" id="GO:0019033">
    <property type="term" value="C:viral tegument"/>
    <property type="evidence" value="ECO:0007669"/>
    <property type="project" value="InterPro"/>
</dbReference>
<dbReference type="Proteomes" id="UP000297205">
    <property type="component" value="Segment"/>
</dbReference>
<comment type="similarity">
    <text evidence="2">Belongs to the alphaherpesvirinae HHV-1 UL43 family.</text>
</comment>
<organism evidence="7">
    <name type="scientific">Beluga whale alphaherpesvirus 1</name>
    <dbReference type="NCBI Taxonomy" id="1434720"/>
    <lineage>
        <taxon>Viruses</taxon>
        <taxon>Duplodnaviria</taxon>
        <taxon>Heunggongvirae</taxon>
        <taxon>Peploviricota</taxon>
        <taxon>Herviviricetes</taxon>
        <taxon>Herpesvirales</taxon>
        <taxon>Orthoherpesviridae</taxon>
        <taxon>Alphaherpesvirinae</taxon>
        <taxon>Varicellovirus</taxon>
        <taxon>Varicellovirus monodontidalpha1</taxon>
        <taxon>Monodontid alphaherpesvirus 1</taxon>
    </lineage>
</organism>
<keyword evidence="7" id="KW-0946">Virion</keyword>
<evidence type="ECO:0000256" key="2">
    <source>
        <dbReference type="ARBA" id="ARBA00008930"/>
    </source>
</evidence>
<gene>
    <name evidence="7" type="primary">UL43</name>
</gene>
<feature type="transmembrane region" description="Helical" evidence="6">
    <location>
        <begin position="382"/>
        <end position="403"/>
    </location>
</feature>
<dbReference type="GO" id="GO:0019031">
    <property type="term" value="C:viral envelope"/>
    <property type="evidence" value="ECO:0007669"/>
    <property type="project" value="UniProtKB-KW"/>
</dbReference>
<feature type="transmembrane region" description="Helical" evidence="6">
    <location>
        <begin position="263"/>
        <end position="283"/>
    </location>
</feature>
<dbReference type="GO" id="GO:0016020">
    <property type="term" value="C:membrane"/>
    <property type="evidence" value="ECO:0007669"/>
    <property type="project" value="UniProtKB-SubCell"/>
</dbReference>
<dbReference type="EMBL" id="MF678601">
    <property type="protein sequence ID" value="ASW27063.1"/>
    <property type="molecule type" value="Genomic_DNA"/>
</dbReference>
<evidence type="ECO:0000256" key="4">
    <source>
        <dbReference type="ARBA" id="ARBA00022989"/>
    </source>
</evidence>
<dbReference type="RefSeq" id="YP_010084947.1">
    <property type="nucleotide sequence ID" value="NC_055166.1"/>
</dbReference>
<feature type="transmembrane region" description="Helical" evidence="6">
    <location>
        <begin position="102"/>
        <end position="123"/>
    </location>
</feature>
<keyword evidence="7" id="KW-0261">Viral envelope protein</keyword>
<reference evidence="7" key="1">
    <citation type="submission" date="2017-08" db="EMBL/GenBank/DDBJ databases">
        <title>Genome sequence of an alphaherpesvirus from a beluga whale (Delphinapterus leucas).</title>
        <authorList>
            <person name="Davison A.J."/>
            <person name="Nielsen O."/>
            <person name="Subramaniam K."/>
            <person name="Jacob J.M."/>
            <person name="Romero C.H."/>
            <person name="Burek-Huntington K.A."/>
            <person name="Waltzek T.B."/>
        </authorList>
    </citation>
    <scope>NUCLEOTIDE SEQUENCE [LARGE SCALE GENOMIC DNA]</scope>
    <source>
        <strain evidence="7">LN3131-1</strain>
    </source>
</reference>
<sequence length="424" mass="44420">MTPYVTLEEPAEGPVEGPAVSAAPLLISLRTLSCRGPKETCRPCLGVVSRAVFMIGVEAAVLAASVSLMTATIGDPRYAIPLLLGALLPLLLRVPMCHVHKLLVPMCNACQIANTIVIAGCWAARARGADAPAPLLVSASVSLMFWSAWNVYSYFTSAANGPESHAYGALCAITTGVFFGTVAVTYFGGSAVVAGFGFAGALVAASRDWGAELEDACYYRAARYVEIRSFADLGRAVKPDAPIGTTEESVSAGAALRGNCCRLLLLGPALVLAQMLWCLYYAFHLHEGMTGRQMIVFLLLCAACGHCVAVFCAYTISRLPGPGFDVCVLTHLLVQGVGAASLYVALNMGLGTVLLGSVSLTLVTCLHLLGRVSAWDRLALSYVCRGVYAIVYVSIGVCCILATRICPGAYSWPCNATANATSGK</sequence>
<keyword evidence="8" id="KW-1185">Reference proteome</keyword>
<dbReference type="Pfam" id="PF05072">
    <property type="entry name" value="Herpes_UL43"/>
    <property type="match status" value="1"/>
</dbReference>
<keyword evidence="4 6" id="KW-1133">Transmembrane helix</keyword>
<feature type="transmembrane region" description="Helical" evidence="6">
    <location>
        <begin position="352"/>
        <end position="370"/>
    </location>
</feature>
<feature type="transmembrane region" description="Helical" evidence="6">
    <location>
        <begin position="295"/>
        <end position="314"/>
    </location>
</feature>
<name>A0A286RUG5_9ALPH</name>
<keyword evidence="3 6" id="KW-0812">Transmembrane</keyword>
<evidence type="ECO:0000313" key="7">
    <source>
        <dbReference type="EMBL" id="ASW27063.1"/>
    </source>
</evidence>
<feature type="transmembrane region" description="Helical" evidence="6">
    <location>
        <begin position="78"/>
        <end position="96"/>
    </location>
</feature>
<accession>A0A286RUG5</accession>
<comment type="subcellular location">
    <subcellularLocation>
        <location evidence="1">Membrane</location>
        <topology evidence="1">Multi-pass membrane protein</topology>
    </subcellularLocation>
</comment>
<feature type="transmembrane region" description="Helical" evidence="6">
    <location>
        <begin position="51"/>
        <end position="71"/>
    </location>
</feature>
<proteinExistence type="inferred from homology"/>
<evidence type="ECO:0000256" key="1">
    <source>
        <dbReference type="ARBA" id="ARBA00004141"/>
    </source>
</evidence>